<dbReference type="STRING" id="1675527.AIOL_000983"/>
<sequence length="132" mass="13444">MSLGELQALAAKAARGAGLSWGLAEEAGWAVRWLEARGLAGAAALAGVLPEGAPQIALGAALADGSTPEPPAEAAQHLLLRPFLEDTPSTQTRAQISQDTLRVLNRYASRTYAPATEASRLAGAGAGLSDND</sequence>
<evidence type="ECO:0000313" key="1">
    <source>
        <dbReference type="EMBL" id="KMW60818.1"/>
    </source>
</evidence>
<organism evidence="1 2">
    <name type="scientific">Candidatus Rhodobacter oscarellae</name>
    <dbReference type="NCBI Taxonomy" id="1675527"/>
    <lineage>
        <taxon>Bacteria</taxon>
        <taxon>Pseudomonadati</taxon>
        <taxon>Pseudomonadota</taxon>
        <taxon>Alphaproteobacteria</taxon>
        <taxon>Rhodobacterales</taxon>
        <taxon>Rhodobacter group</taxon>
        <taxon>Rhodobacter</taxon>
    </lineage>
</organism>
<keyword evidence="2" id="KW-1185">Reference proteome</keyword>
<dbReference type="PATRIC" id="fig|1675527.3.peg.1046"/>
<evidence type="ECO:0008006" key="3">
    <source>
        <dbReference type="Google" id="ProtNLM"/>
    </source>
</evidence>
<comment type="caution">
    <text evidence="1">The sequence shown here is derived from an EMBL/GenBank/DDBJ whole genome shotgun (WGS) entry which is preliminary data.</text>
</comment>
<evidence type="ECO:0000313" key="2">
    <source>
        <dbReference type="Proteomes" id="UP000037178"/>
    </source>
</evidence>
<reference evidence="1 2" key="1">
    <citation type="submission" date="2015-06" db="EMBL/GenBank/DDBJ databases">
        <title>Draft genome sequence of an Alphaproteobacteria species associated to the Mediterranean sponge Oscarella lobularis.</title>
        <authorList>
            <person name="Jourda C."/>
            <person name="Santini S."/>
            <person name="Claverie J.-M."/>
        </authorList>
    </citation>
    <scope>NUCLEOTIDE SEQUENCE [LARGE SCALE GENOMIC DNA]</scope>
    <source>
        <strain evidence="1">IGS</strain>
    </source>
</reference>
<dbReference type="Pfam" id="PF12525">
    <property type="entry name" value="DUF3726"/>
    <property type="match status" value="1"/>
</dbReference>
<dbReference type="InterPro" id="IPR022201">
    <property type="entry name" value="DUF3726"/>
</dbReference>
<dbReference type="AlphaFoldDB" id="A0A0J9H5F2"/>
<accession>A0A0J9H5F2</accession>
<name>A0A0J9H5F2_9RHOB</name>
<protein>
    <recommendedName>
        <fullName evidence="3">DUF3726 domain-containing protein</fullName>
    </recommendedName>
</protein>
<proteinExistence type="predicted"/>
<dbReference type="Proteomes" id="UP000037178">
    <property type="component" value="Unassembled WGS sequence"/>
</dbReference>
<dbReference type="EMBL" id="LFTY01000001">
    <property type="protein sequence ID" value="KMW60818.1"/>
    <property type="molecule type" value="Genomic_DNA"/>
</dbReference>
<gene>
    <name evidence="1" type="ORF">AIOL_000983</name>
</gene>